<keyword evidence="3" id="KW-1185">Reference proteome</keyword>
<feature type="region of interest" description="Disordered" evidence="1">
    <location>
        <begin position="171"/>
        <end position="216"/>
    </location>
</feature>
<name>A0A8U0IHR2_9EURY</name>
<reference evidence="2" key="1">
    <citation type="submission" date="2022-04" db="EMBL/GenBank/DDBJ databases">
        <title>Diverse halophilic archaea isolated from saline environments.</title>
        <authorList>
            <person name="Cui H.-L."/>
        </authorList>
    </citation>
    <scope>NUCLEOTIDE SEQUENCE</scope>
    <source>
        <strain evidence="2">XZYJT40</strain>
    </source>
</reference>
<evidence type="ECO:0000256" key="1">
    <source>
        <dbReference type="SAM" id="MobiDB-lite"/>
    </source>
</evidence>
<organism evidence="2 3">
    <name type="scientific">Halorussus gelatinilyticus</name>
    <dbReference type="NCBI Taxonomy" id="2937524"/>
    <lineage>
        <taxon>Archaea</taxon>
        <taxon>Methanobacteriati</taxon>
        <taxon>Methanobacteriota</taxon>
        <taxon>Stenosarchaea group</taxon>
        <taxon>Halobacteria</taxon>
        <taxon>Halobacteriales</taxon>
        <taxon>Haladaptataceae</taxon>
        <taxon>Halorussus</taxon>
    </lineage>
</organism>
<accession>A0A8U0IHR2</accession>
<dbReference type="KEGG" id="haxz:M0R88_14935"/>
<gene>
    <name evidence="2" type="ORF">M0R88_14935</name>
</gene>
<proteinExistence type="predicted"/>
<dbReference type="AlphaFoldDB" id="A0A8U0IHR2"/>
<protein>
    <submittedName>
        <fullName evidence="2">Uncharacterized protein</fullName>
    </submittedName>
</protein>
<dbReference type="RefSeq" id="WP_248654292.1">
    <property type="nucleotide sequence ID" value="NZ_CP096658.1"/>
</dbReference>
<dbReference type="EMBL" id="CP096658">
    <property type="protein sequence ID" value="UPV99801.1"/>
    <property type="molecule type" value="Genomic_DNA"/>
</dbReference>
<evidence type="ECO:0000313" key="3">
    <source>
        <dbReference type="Proteomes" id="UP000830434"/>
    </source>
</evidence>
<evidence type="ECO:0000313" key="2">
    <source>
        <dbReference type="EMBL" id="UPV99801.1"/>
    </source>
</evidence>
<dbReference type="Proteomes" id="UP000830434">
    <property type="component" value="Chromosome"/>
</dbReference>
<sequence length="216" mass="23200">MSGTAPQAATTVGFEATFDQQTGTTDQYMLLHHEDGETLDSQNLKVVVRAGDERVVNPEVETSGDLSGGGATKFNLTDADLCSSNADEATVDVYHKPTGKPIAEETVRIVRNASFDVVDNAVKSDTPYEATVTIPGSGYATLESHTGTDYYLYRPIESRIVVAGPDTARTLTPFPDGDPDDSLTDTTADDVNNPVYSFPITYETDRIPRGQASPSR</sequence>
<dbReference type="GeneID" id="72191176"/>